<proteinExistence type="predicted"/>
<dbReference type="RefSeq" id="WP_116687093.1">
    <property type="nucleotide sequence ID" value="NZ_CAWNYD010000003.1"/>
</dbReference>
<name>A0A2V1H100_9GAMM</name>
<dbReference type="NCBIfam" id="TIGR02563">
    <property type="entry name" value="cas_Csy4"/>
    <property type="match status" value="1"/>
</dbReference>
<evidence type="ECO:0000313" key="1">
    <source>
        <dbReference type="EMBL" id="PVZ69763.1"/>
    </source>
</evidence>
<dbReference type="Gene3D" id="3.30.70.2540">
    <property type="entry name" value="CRISPR-associated endoribonuclease Cas6/Csy4"/>
    <property type="match status" value="1"/>
</dbReference>
<gene>
    <name evidence="1" type="primary">cas6f</name>
    <name evidence="1" type="ORF">DC094_10725</name>
</gene>
<organism evidence="1 2">
    <name type="scientific">Pelagibaculum spongiae</name>
    <dbReference type="NCBI Taxonomy" id="2080658"/>
    <lineage>
        <taxon>Bacteria</taxon>
        <taxon>Pseudomonadati</taxon>
        <taxon>Pseudomonadota</taxon>
        <taxon>Gammaproteobacteria</taxon>
        <taxon>Oceanospirillales</taxon>
        <taxon>Pelagibaculum</taxon>
    </lineage>
</organism>
<dbReference type="InterPro" id="IPR042564">
    <property type="entry name" value="CRISPR-Cas6/Csy4_sf"/>
</dbReference>
<dbReference type="Proteomes" id="UP000244906">
    <property type="component" value="Unassembled WGS sequence"/>
</dbReference>
<comment type="caution">
    <text evidence="1">The sequence shown here is derived from an EMBL/GenBank/DDBJ whole genome shotgun (WGS) entry which is preliminary data.</text>
</comment>
<dbReference type="Pfam" id="PF09618">
    <property type="entry name" value="Cas_Csy4"/>
    <property type="match status" value="1"/>
</dbReference>
<keyword evidence="2" id="KW-1185">Reference proteome</keyword>
<dbReference type="OrthoDB" id="259831at2"/>
<dbReference type="InterPro" id="IPR013396">
    <property type="entry name" value="CRISPR-assoc_prot_Csy4"/>
</dbReference>
<dbReference type="AlphaFoldDB" id="A0A2V1H100"/>
<reference evidence="1 2" key="1">
    <citation type="submission" date="2018-04" db="EMBL/GenBank/DDBJ databases">
        <title>Thalassorhabdus spongiae gen. nov., sp. nov., isolated from a marine sponge in South-West Iceland.</title>
        <authorList>
            <person name="Knobloch S."/>
            <person name="Daussin A."/>
            <person name="Johannsson R."/>
            <person name="Marteinsson V.T."/>
        </authorList>
    </citation>
    <scope>NUCLEOTIDE SEQUENCE [LARGE SCALE GENOMIC DNA]</scope>
    <source>
        <strain evidence="1 2">Hp12</strain>
    </source>
</reference>
<dbReference type="CDD" id="cd09739">
    <property type="entry name" value="Cas6_I-F"/>
    <property type="match status" value="1"/>
</dbReference>
<evidence type="ECO:0000313" key="2">
    <source>
        <dbReference type="Proteomes" id="UP000244906"/>
    </source>
</evidence>
<dbReference type="GO" id="GO:0004519">
    <property type="term" value="F:endonuclease activity"/>
    <property type="evidence" value="ECO:0007669"/>
    <property type="project" value="InterPro"/>
</dbReference>
<dbReference type="EMBL" id="QDDL01000003">
    <property type="protein sequence ID" value="PVZ69763.1"/>
    <property type="molecule type" value="Genomic_DNA"/>
</dbReference>
<sequence>MKVYIDLTLLPSDDIGQNFLWQKMFQQIHLALAELNNAKGVQPVALAFPGYRVHGLGNKLRLMAIDSADLHALDLSQWLDRLMDYVHISSVRDVPEKVEKYVCYSRQRSKTGVERLARRYAKRHNIELEQAMAHYQDFQPKYLKAPFIQMQSLSGDQQFRLFIERTWCAEASAEATADFGSYGLGKNTALPHF</sequence>
<dbReference type="GO" id="GO:0043571">
    <property type="term" value="P:maintenance of CRISPR repeat elements"/>
    <property type="evidence" value="ECO:0007669"/>
    <property type="project" value="InterPro"/>
</dbReference>
<accession>A0A2V1H100</accession>
<protein>
    <submittedName>
        <fullName evidence="1">Type I-F CRISPR-associated endoribonuclease Cas6/Csy4</fullName>
    </submittedName>
</protein>